<keyword evidence="3" id="KW-1185">Reference proteome</keyword>
<dbReference type="AlphaFoldDB" id="A0A2J7ZKZ9"/>
<reference evidence="2 3" key="1">
    <citation type="journal article" date="2017" name="Mol. Biol. Evol.">
        <title>The 4-celled Tetrabaena socialis nuclear genome reveals the essential components for genetic control of cell number at the origin of multicellularity in the volvocine lineage.</title>
        <authorList>
            <person name="Featherston J."/>
            <person name="Arakaki Y."/>
            <person name="Hanschen E.R."/>
            <person name="Ferris P.J."/>
            <person name="Michod R.E."/>
            <person name="Olson B.J.S.C."/>
            <person name="Nozaki H."/>
            <person name="Durand P.M."/>
        </authorList>
    </citation>
    <scope>NUCLEOTIDE SEQUENCE [LARGE SCALE GENOMIC DNA]</scope>
    <source>
        <strain evidence="2 3">NIES-571</strain>
    </source>
</reference>
<dbReference type="EMBL" id="PGGS01001083">
    <property type="protein sequence ID" value="PNH00948.1"/>
    <property type="molecule type" value="Genomic_DNA"/>
</dbReference>
<feature type="compositionally biased region" description="Low complexity" evidence="1">
    <location>
        <begin position="68"/>
        <end position="85"/>
    </location>
</feature>
<comment type="caution">
    <text evidence="2">The sequence shown here is derived from an EMBL/GenBank/DDBJ whole genome shotgun (WGS) entry which is preliminary data.</text>
</comment>
<organism evidence="2 3">
    <name type="scientific">Tetrabaena socialis</name>
    <dbReference type="NCBI Taxonomy" id="47790"/>
    <lineage>
        <taxon>Eukaryota</taxon>
        <taxon>Viridiplantae</taxon>
        <taxon>Chlorophyta</taxon>
        <taxon>core chlorophytes</taxon>
        <taxon>Chlorophyceae</taxon>
        <taxon>CS clade</taxon>
        <taxon>Chlamydomonadales</taxon>
        <taxon>Tetrabaenaceae</taxon>
        <taxon>Tetrabaena</taxon>
    </lineage>
</organism>
<evidence type="ECO:0000313" key="3">
    <source>
        <dbReference type="Proteomes" id="UP000236333"/>
    </source>
</evidence>
<accession>A0A2J7ZKZ9</accession>
<protein>
    <submittedName>
        <fullName evidence="2">Uncharacterized protein</fullName>
    </submittedName>
</protein>
<feature type="compositionally biased region" description="Low complexity" evidence="1">
    <location>
        <begin position="11"/>
        <end position="60"/>
    </location>
</feature>
<gene>
    <name evidence="2" type="ORF">TSOC_013197</name>
</gene>
<evidence type="ECO:0000256" key="1">
    <source>
        <dbReference type="SAM" id="MobiDB-lite"/>
    </source>
</evidence>
<sequence length="249" mass="25443">MGCSASVAARPAQGQGPESQGPSAGPGAPPSGASEGGDTADPLSASSSTTAHPPAPTAGGEKAGGAGDAEAGPQADAGVQTAAAANLRTAEPAEEVPSPPAPPLAVHRDESPLAAVSKGITLRGLRRLKTLVQSHFGAEAYAAASTAEVNTAWVQVVTAGERCRLAEHPDLVAPEDVGVPMYFISHAWKNSFDLLLRGIEGFLESADEETRVWVDIVAVNQVHGRACVCASIVQIQWWGRGEVKVTVYV</sequence>
<proteinExistence type="predicted"/>
<name>A0A2J7ZKZ9_9CHLO</name>
<dbReference type="Proteomes" id="UP000236333">
    <property type="component" value="Unassembled WGS sequence"/>
</dbReference>
<evidence type="ECO:0000313" key="2">
    <source>
        <dbReference type="EMBL" id="PNH00948.1"/>
    </source>
</evidence>
<feature type="region of interest" description="Disordered" evidence="1">
    <location>
        <begin position="1"/>
        <end position="110"/>
    </location>
</feature>